<sequence length="186" mass="20368">MVESINSWANAITATRILLAPLVFLAIPEDGTGSWWSFLLWFVLCSSDGIDGYIARRRGPTAVGAFLDPLADKVLVLGAMFTLVAHDVFWFVPVAIIAGRELLISGYRIIKSGKGISVPASRMGKYKTVVQQFAVAFAIMPWTAVDATWLWLGLLWIAVVLTLVSGAQYLWHAGRPAPERVPEPAR</sequence>
<keyword evidence="3" id="KW-0444">Lipid biosynthesis</keyword>
<dbReference type="AlphaFoldDB" id="A0A6C7E9Z9"/>
<dbReference type="PIRSF" id="PIRSF000847">
    <property type="entry name" value="Phos_ph_gly_syn"/>
    <property type="match status" value="1"/>
</dbReference>
<dbReference type="RefSeq" id="WP_015441212.1">
    <property type="nucleotide sequence ID" value="NC_020520.1"/>
</dbReference>
<name>A0A6C7E9Z9_ILUCY</name>
<protein>
    <recommendedName>
        <fullName evidence="11">CDP-diacylglycerol--glycerol-3-phosphate 3-phosphatidyltransferase</fullName>
        <ecNumber evidence="11">2.7.8.5</ecNumber>
    </recommendedName>
</protein>
<evidence type="ECO:0000256" key="6">
    <source>
        <dbReference type="ARBA" id="ARBA00022989"/>
    </source>
</evidence>
<keyword evidence="10" id="KW-1208">Phospholipid metabolism</keyword>
<evidence type="ECO:0000256" key="8">
    <source>
        <dbReference type="ARBA" id="ARBA00023136"/>
    </source>
</evidence>
<evidence type="ECO:0000256" key="13">
    <source>
        <dbReference type="SAM" id="Phobius"/>
    </source>
</evidence>
<evidence type="ECO:0000256" key="12">
    <source>
        <dbReference type="RuleBase" id="RU003750"/>
    </source>
</evidence>
<keyword evidence="6 13" id="KW-1133">Transmembrane helix</keyword>
<dbReference type="Gene3D" id="1.20.120.1760">
    <property type="match status" value="1"/>
</dbReference>
<evidence type="ECO:0000256" key="10">
    <source>
        <dbReference type="ARBA" id="ARBA00023264"/>
    </source>
</evidence>
<dbReference type="PANTHER" id="PTHR14269">
    <property type="entry name" value="CDP-DIACYLGLYCEROL--GLYCEROL-3-PHOSPHATE 3-PHOSPHATIDYLTRANSFERASE-RELATED"/>
    <property type="match status" value="1"/>
</dbReference>
<comment type="subcellular location">
    <subcellularLocation>
        <location evidence="1">Membrane</location>
        <topology evidence="1">Multi-pass membrane protein</topology>
    </subcellularLocation>
</comment>
<reference evidence="14 15" key="1">
    <citation type="journal article" date="2013" name="Int. J. Syst. Evol. Microbiol.">
        <title>Ilumatobacter nonamiense sp. nov. and Ilumatobacter coccineum sp. nov., isolated from seashore sand.</title>
        <authorList>
            <person name="Matsumoto A."/>
            <person name="Kasai H."/>
            <person name="Matsuo Y."/>
            <person name="Shizuri Y."/>
            <person name="Ichikawa N."/>
            <person name="Fujita N."/>
            <person name="Omura S."/>
            <person name="Takahashi Y."/>
        </authorList>
    </citation>
    <scope>NUCLEOTIDE SEQUENCE [LARGE SCALE GENOMIC DNA]</scope>
    <source>
        <strain evidence="15">NBRC 103263 / KCTC 29153 / YM16-304</strain>
    </source>
</reference>
<accession>A0A6C7E9Z9</accession>
<dbReference type="PROSITE" id="PS00379">
    <property type="entry name" value="CDP_ALCOHOL_P_TRANSF"/>
    <property type="match status" value="1"/>
</dbReference>
<dbReference type="InterPro" id="IPR050324">
    <property type="entry name" value="CDP-alcohol_PTase-I"/>
</dbReference>
<dbReference type="EC" id="2.7.8.5" evidence="11"/>
<keyword evidence="5 13" id="KW-0812">Transmembrane</keyword>
<evidence type="ECO:0000256" key="11">
    <source>
        <dbReference type="NCBIfam" id="TIGR00560"/>
    </source>
</evidence>
<feature type="transmembrane region" description="Helical" evidence="13">
    <location>
        <begin position="7"/>
        <end position="27"/>
    </location>
</feature>
<dbReference type="GO" id="GO:0008444">
    <property type="term" value="F:CDP-diacylglycerol-glycerol-3-phosphate 3-phosphatidyltransferase activity"/>
    <property type="evidence" value="ECO:0007669"/>
    <property type="project" value="UniProtKB-UniRule"/>
</dbReference>
<feature type="transmembrane region" description="Helical" evidence="13">
    <location>
        <begin position="33"/>
        <end position="54"/>
    </location>
</feature>
<comment type="similarity">
    <text evidence="2 12">Belongs to the CDP-alcohol phosphatidyltransferase class-I family.</text>
</comment>
<keyword evidence="15" id="KW-1185">Reference proteome</keyword>
<feature type="transmembrane region" description="Helical" evidence="13">
    <location>
        <begin position="149"/>
        <end position="171"/>
    </location>
</feature>
<evidence type="ECO:0000313" key="14">
    <source>
        <dbReference type="EMBL" id="BAN01965.1"/>
    </source>
</evidence>
<dbReference type="EMBL" id="AP012057">
    <property type="protein sequence ID" value="BAN01965.1"/>
    <property type="molecule type" value="Genomic_DNA"/>
</dbReference>
<dbReference type="UniPathway" id="UPA00085"/>
<dbReference type="GO" id="GO:0016020">
    <property type="term" value="C:membrane"/>
    <property type="evidence" value="ECO:0007669"/>
    <property type="project" value="UniProtKB-SubCell"/>
</dbReference>
<dbReference type="NCBIfam" id="TIGR00560">
    <property type="entry name" value="pgsA"/>
    <property type="match status" value="1"/>
</dbReference>
<evidence type="ECO:0000256" key="4">
    <source>
        <dbReference type="ARBA" id="ARBA00022679"/>
    </source>
</evidence>
<evidence type="ECO:0000256" key="7">
    <source>
        <dbReference type="ARBA" id="ARBA00023098"/>
    </source>
</evidence>
<evidence type="ECO:0000256" key="5">
    <source>
        <dbReference type="ARBA" id="ARBA00022692"/>
    </source>
</evidence>
<keyword evidence="4 12" id="KW-0808">Transferase</keyword>
<dbReference type="InterPro" id="IPR048254">
    <property type="entry name" value="CDP_ALCOHOL_P_TRANSF_CS"/>
</dbReference>
<evidence type="ECO:0000256" key="2">
    <source>
        <dbReference type="ARBA" id="ARBA00010441"/>
    </source>
</evidence>
<keyword evidence="7" id="KW-0443">Lipid metabolism</keyword>
<keyword evidence="9" id="KW-0594">Phospholipid biosynthesis</keyword>
<evidence type="ECO:0000256" key="3">
    <source>
        <dbReference type="ARBA" id="ARBA00022516"/>
    </source>
</evidence>
<evidence type="ECO:0000313" key="15">
    <source>
        <dbReference type="Proteomes" id="UP000011863"/>
    </source>
</evidence>
<feature type="transmembrane region" description="Helical" evidence="13">
    <location>
        <begin position="74"/>
        <end position="98"/>
    </location>
</feature>
<dbReference type="InterPro" id="IPR043130">
    <property type="entry name" value="CDP-OH_PTrfase_TM_dom"/>
</dbReference>
<evidence type="ECO:0000256" key="1">
    <source>
        <dbReference type="ARBA" id="ARBA00004141"/>
    </source>
</evidence>
<keyword evidence="8 13" id="KW-0472">Membrane</keyword>
<proteinExistence type="inferred from homology"/>
<dbReference type="PANTHER" id="PTHR14269:SF62">
    <property type="entry name" value="CDP-DIACYLGLYCEROL--GLYCEROL-3-PHOSPHATE 3-PHOSPHATIDYLTRANSFERASE 1, CHLOROPLASTIC"/>
    <property type="match status" value="1"/>
</dbReference>
<dbReference type="KEGG" id="aym:YM304_16510"/>
<organism evidence="14 15">
    <name type="scientific">Ilumatobacter coccineus (strain NBRC 103263 / KCTC 29153 / YM16-304)</name>
    <dbReference type="NCBI Taxonomy" id="1313172"/>
    <lineage>
        <taxon>Bacteria</taxon>
        <taxon>Bacillati</taxon>
        <taxon>Actinomycetota</taxon>
        <taxon>Acidimicrobiia</taxon>
        <taxon>Acidimicrobiales</taxon>
        <taxon>Ilumatobacteraceae</taxon>
        <taxon>Ilumatobacter</taxon>
    </lineage>
</organism>
<gene>
    <name evidence="14" type="primary">pgsA</name>
    <name evidence="14" type="ORF">YM304_16510</name>
</gene>
<dbReference type="InterPro" id="IPR000462">
    <property type="entry name" value="CDP-OH_P_trans"/>
</dbReference>
<dbReference type="Pfam" id="PF01066">
    <property type="entry name" value="CDP-OH_P_transf"/>
    <property type="match status" value="1"/>
</dbReference>
<evidence type="ECO:0000256" key="9">
    <source>
        <dbReference type="ARBA" id="ARBA00023209"/>
    </source>
</evidence>
<dbReference type="GO" id="GO:0046474">
    <property type="term" value="P:glycerophospholipid biosynthetic process"/>
    <property type="evidence" value="ECO:0007669"/>
    <property type="project" value="TreeGrafter"/>
</dbReference>
<dbReference type="InterPro" id="IPR004570">
    <property type="entry name" value="Phosphatidylglycerol_P_synth"/>
</dbReference>
<dbReference type="OrthoDB" id="9796672at2"/>
<dbReference type="Proteomes" id="UP000011863">
    <property type="component" value="Chromosome"/>
</dbReference>